<dbReference type="GO" id="GO:0006417">
    <property type="term" value="P:regulation of translation"/>
    <property type="evidence" value="ECO:0007669"/>
    <property type="project" value="UniProtKB-KW"/>
</dbReference>
<dbReference type="GO" id="GO:0015934">
    <property type="term" value="C:large ribosomal subunit"/>
    <property type="evidence" value="ECO:0007669"/>
    <property type="project" value="InterPro"/>
</dbReference>
<dbReference type="InterPro" id="IPR005878">
    <property type="entry name" value="Ribosom_uL1_bac-type"/>
</dbReference>
<evidence type="ECO:0000256" key="9">
    <source>
        <dbReference type="HAMAP-Rule" id="MF_01318"/>
    </source>
</evidence>
<keyword evidence="6 9" id="KW-0689">Ribosomal protein</keyword>
<dbReference type="GO" id="GO:0006412">
    <property type="term" value="P:translation"/>
    <property type="evidence" value="ECO:0007669"/>
    <property type="project" value="UniProtKB-UniRule"/>
</dbReference>
<keyword evidence="3 9" id="KW-0699">rRNA-binding</keyword>
<gene>
    <name evidence="9 11" type="primary">rplA</name>
    <name evidence="11" type="ORF">JF887_14525</name>
</gene>
<protein>
    <recommendedName>
        <fullName evidence="8 9">Large ribosomal subunit protein uL1</fullName>
    </recommendedName>
</protein>
<dbReference type="NCBIfam" id="TIGR01169">
    <property type="entry name" value="rplA_bact"/>
    <property type="match status" value="1"/>
</dbReference>
<evidence type="ECO:0000256" key="1">
    <source>
        <dbReference type="ARBA" id="ARBA00010531"/>
    </source>
</evidence>
<evidence type="ECO:0000256" key="8">
    <source>
        <dbReference type="ARBA" id="ARBA00035241"/>
    </source>
</evidence>
<organism evidence="11 12">
    <name type="scientific">Candidatus Amunia macphersoniae</name>
    <dbReference type="NCBI Taxonomy" id="3127014"/>
    <lineage>
        <taxon>Bacteria</taxon>
        <taxon>Bacillati</taxon>
        <taxon>Candidatus Dormiibacterota</taxon>
        <taxon>Candidatus Dormibacteria</taxon>
        <taxon>Candidatus Aeolococcales</taxon>
        <taxon>Candidatus Aeolococcaceae</taxon>
        <taxon>Candidatus Amunia</taxon>
    </lineage>
</organism>
<dbReference type="PANTHER" id="PTHR36427:SF3">
    <property type="entry name" value="LARGE RIBOSOMAL SUBUNIT PROTEIN UL1M"/>
    <property type="match status" value="1"/>
</dbReference>
<dbReference type="InterPro" id="IPR023674">
    <property type="entry name" value="Ribosomal_uL1-like"/>
</dbReference>
<keyword evidence="5 9" id="KW-0694">RNA-binding</keyword>
<comment type="subunit">
    <text evidence="9">Part of the 50S ribosomal subunit.</text>
</comment>
<dbReference type="InterPro" id="IPR023673">
    <property type="entry name" value="Ribosomal_uL1_CS"/>
</dbReference>
<dbReference type="InterPro" id="IPR016095">
    <property type="entry name" value="Ribosomal_uL1_3-a/b-sand"/>
</dbReference>
<dbReference type="SUPFAM" id="SSF56808">
    <property type="entry name" value="Ribosomal protein L1"/>
    <property type="match status" value="1"/>
</dbReference>
<keyword evidence="2 9" id="KW-0678">Repressor</keyword>
<keyword evidence="4 9" id="KW-0810">Translation regulation</keyword>
<dbReference type="InterPro" id="IPR002143">
    <property type="entry name" value="Ribosomal_uL1"/>
</dbReference>
<evidence type="ECO:0000313" key="11">
    <source>
        <dbReference type="EMBL" id="MBJ7610620.1"/>
    </source>
</evidence>
<accession>A0A934KRV2</accession>
<dbReference type="PANTHER" id="PTHR36427">
    <property type="entry name" value="54S RIBOSOMAL PROTEIN L1, MITOCHONDRIAL"/>
    <property type="match status" value="1"/>
</dbReference>
<comment type="function">
    <text evidence="9">Binds directly to 23S rRNA. The L1 stalk is quite mobile in the ribosome, and is involved in E site tRNA release.</text>
</comment>
<name>A0A934KRV2_9BACT</name>
<dbReference type="Gene3D" id="3.30.190.20">
    <property type="match status" value="1"/>
</dbReference>
<dbReference type="GO" id="GO:0003735">
    <property type="term" value="F:structural constituent of ribosome"/>
    <property type="evidence" value="ECO:0007669"/>
    <property type="project" value="InterPro"/>
</dbReference>
<dbReference type="Gene3D" id="3.40.50.790">
    <property type="match status" value="1"/>
</dbReference>
<evidence type="ECO:0000256" key="4">
    <source>
        <dbReference type="ARBA" id="ARBA00022845"/>
    </source>
</evidence>
<evidence type="ECO:0000256" key="6">
    <source>
        <dbReference type="ARBA" id="ARBA00022980"/>
    </source>
</evidence>
<keyword evidence="9" id="KW-0820">tRNA-binding</keyword>
<evidence type="ECO:0000256" key="10">
    <source>
        <dbReference type="RuleBase" id="RU000659"/>
    </source>
</evidence>
<proteinExistence type="inferred from homology"/>
<comment type="caution">
    <text evidence="11">The sequence shown here is derived from an EMBL/GenBank/DDBJ whole genome shotgun (WGS) entry which is preliminary data.</text>
</comment>
<evidence type="ECO:0000256" key="7">
    <source>
        <dbReference type="ARBA" id="ARBA00023274"/>
    </source>
</evidence>
<dbReference type="PROSITE" id="PS01199">
    <property type="entry name" value="RIBOSOMAL_L1"/>
    <property type="match status" value="1"/>
</dbReference>
<evidence type="ECO:0000256" key="5">
    <source>
        <dbReference type="ARBA" id="ARBA00022884"/>
    </source>
</evidence>
<dbReference type="InterPro" id="IPR028364">
    <property type="entry name" value="Ribosomal_uL1/biogenesis"/>
</dbReference>
<evidence type="ECO:0000256" key="3">
    <source>
        <dbReference type="ARBA" id="ARBA00022730"/>
    </source>
</evidence>
<dbReference type="AlphaFoldDB" id="A0A934KRV2"/>
<comment type="function">
    <text evidence="9">Protein L1 is also a translational repressor protein, it controls the translation of the L11 operon by binding to its mRNA.</text>
</comment>
<evidence type="ECO:0000256" key="2">
    <source>
        <dbReference type="ARBA" id="ARBA00022491"/>
    </source>
</evidence>
<sequence>MPHRYGKSYREAAAEIETDKAYAPDEAVSAVRKSSRAKFDESIEAHIRLGVDPRHADQMVRSSVVLPHGTGRTRRIAVFATGEKAKEALDAGADLVGGEDLVKKVQGGEIDFDVALATPDLMGQVGRLGKVLGPRGLMPNPKAGTVTFDIAKAVRDVQGGRVEFRVDRAGIIHSAIGKASFDDVKLRDNFAALMDAIVRAKPSAAKGTYVKNVTLASTMGPGVAVDPTAASRMSVA</sequence>
<dbReference type="FunFam" id="3.40.50.790:FF:000001">
    <property type="entry name" value="50S ribosomal protein L1"/>
    <property type="match status" value="1"/>
</dbReference>
<dbReference type="Proteomes" id="UP000614410">
    <property type="component" value="Unassembled WGS sequence"/>
</dbReference>
<dbReference type="Pfam" id="PF00687">
    <property type="entry name" value="Ribosomal_L1"/>
    <property type="match status" value="1"/>
</dbReference>
<dbReference type="GO" id="GO:0019843">
    <property type="term" value="F:rRNA binding"/>
    <property type="evidence" value="ECO:0007669"/>
    <property type="project" value="UniProtKB-UniRule"/>
</dbReference>
<dbReference type="GO" id="GO:0000049">
    <property type="term" value="F:tRNA binding"/>
    <property type="evidence" value="ECO:0007669"/>
    <property type="project" value="UniProtKB-KW"/>
</dbReference>
<dbReference type="PIRSF" id="PIRSF002155">
    <property type="entry name" value="Ribosomal_L1"/>
    <property type="match status" value="1"/>
</dbReference>
<dbReference type="HAMAP" id="MF_01318_B">
    <property type="entry name" value="Ribosomal_uL1_B"/>
    <property type="match status" value="1"/>
</dbReference>
<keyword evidence="7 9" id="KW-0687">Ribonucleoprotein</keyword>
<comment type="similarity">
    <text evidence="1 9 10">Belongs to the universal ribosomal protein uL1 family.</text>
</comment>
<dbReference type="EMBL" id="JAEKNN010000068">
    <property type="protein sequence ID" value="MBJ7610620.1"/>
    <property type="molecule type" value="Genomic_DNA"/>
</dbReference>
<dbReference type="CDD" id="cd00403">
    <property type="entry name" value="Ribosomal_L1"/>
    <property type="match status" value="1"/>
</dbReference>
<reference evidence="11 12" key="1">
    <citation type="submission" date="2020-10" db="EMBL/GenBank/DDBJ databases">
        <title>Ca. Dormibacterota MAGs.</title>
        <authorList>
            <person name="Montgomery K."/>
        </authorList>
    </citation>
    <scope>NUCLEOTIDE SEQUENCE [LARGE SCALE GENOMIC DNA]</scope>
    <source>
        <strain evidence="11">Mitchell_Peninsula_5</strain>
    </source>
</reference>
<evidence type="ECO:0000313" key="12">
    <source>
        <dbReference type="Proteomes" id="UP000614410"/>
    </source>
</evidence>